<dbReference type="InterPro" id="IPR008948">
    <property type="entry name" value="L-Aspartase-like"/>
</dbReference>
<gene>
    <name evidence="1" type="ORF">ACFPO9_07495</name>
</gene>
<dbReference type="Gene3D" id="1.20.200.10">
    <property type="entry name" value="Fumarase/aspartase (Central domain)"/>
    <property type="match status" value="1"/>
</dbReference>
<dbReference type="PANTHER" id="PTHR10362">
    <property type="entry name" value="HISTIDINE AMMONIA-LYASE"/>
    <property type="match status" value="1"/>
</dbReference>
<dbReference type="GO" id="GO:0016829">
    <property type="term" value="F:lyase activity"/>
    <property type="evidence" value="ECO:0007669"/>
    <property type="project" value="UniProtKB-KW"/>
</dbReference>
<sequence>MIMQIDLPAGGLPAVVFGAGPVTVDEIEALAAGRARPVLSGDPAFADRIEAGAARLKRLAGDGDAPQRLFSWHGAGLDTPFTPEQTRAILAVRLASLCQGGSGAGMDALRRLAALLEDDAPPALAAEDQALIDRDAAMTGLACLAAVRARSLCRLAGRIAALAAVALDANAAHFDQALFAARPYPGTLRAAGWIRDDLGQATGAVRPHDLAPLRCAPQVIGVLADALPWMIGHIELELNSAGGDPLFQDHAGHLRFAMEGMKNAVTKLADLFEQQMALVADACAGKGLPPGLRSAAGGHGLKALQASVSAWTAEALRLTPDAVVHKAGTGMIAARDCLRAVELTEQVAAALLVAVRQACALRHPDGLPRRLGAGLLDCMARIAELVPLAGAERRLDQDLRRLLAVIRYDGAALLCRARMAVP</sequence>
<accession>A0ABW0RXL8</accession>
<dbReference type="Proteomes" id="UP001596086">
    <property type="component" value="Unassembled WGS sequence"/>
</dbReference>
<organism evidence="1 2">
    <name type="scientific">Massilia aerilata</name>
    <dbReference type="NCBI Taxonomy" id="453817"/>
    <lineage>
        <taxon>Bacteria</taxon>
        <taxon>Pseudomonadati</taxon>
        <taxon>Pseudomonadota</taxon>
        <taxon>Betaproteobacteria</taxon>
        <taxon>Burkholderiales</taxon>
        <taxon>Oxalobacteraceae</taxon>
        <taxon>Telluria group</taxon>
        <taxon>Massilia</taxon>
    </lineage>
</organism>
<evidence type="ECO:0000313" key="1">
    <source>
        <dbReference type="EMBL" id="MFC5548360.1"/>
    </source>
</evidence>
<evidence type="ECO:0000313" key="2">
    <source>
        <dbReference type="Proteomes" id="UP001596086"/>
    </source>
</evidence>
<dbReference type="Pfam" id="PF00221">
    <property type="entry name" value="Lyase_aromatic"/>
    <property type="match status" value="2"/>
</dbReference>
<dbReference type="SUPFAM" id="SSF48557">
    <property type="entry name" value="L-aspartase-like"/>
    <property type="match status" value="1"/>
</dbReference>
<reference evidence="2" key="1">
    <citation type="journal article" date="2019" name="Int. J. Syst. Evol. Microbiol.">
        <title>The Global Catalogue of Microorganisms (GCM) 10K type strain sequencing project: providing services to taxonomists for standard genome sequencing and annotation.</title>
        <authorList>
            <consortium name="The Broad Institute Genomics Platform"/>
            <consortium name="The Broad Institute Genome Sequencing Center for Infectious Disease"/>
            <person name="Wu L."/>
            <person name="Ma J."/>
        </authorList>
    </citation>
    <scope>NUCLEOTIDE SEQUENCE [LARGE SCALE GENOMIC DNA]</scope>
    <source>
        <strain evidence="2">CGMCC 4.5798</strain>
    </source>
</reference>
<dbReference type="InterPro" id="IPR024083">
    <property type="entry name" value="Fumarase/histidase_N"/>
</dbReference>
<name>A0ABW0RXL8_9BURK</name>
<dbReference type="RefSeq" id="WP_379769015.1">
    <property type="nucleotide sequence ID" value="NZ_JBHSMZ010000004.1"/>
</dbReference>
<keyword evidence="1" id="KW-0456">Lyase</keyword>
<keyword evidence="2" id="KW-1185">Reference proteome</keyword>
<protein>
    <submittedName>
        <fullName evidence="1">Aromatic amino acid lyase</fullName>
    </submittedName>
</protein>
<proteinExistence type="predicted"/>
<dbReference type="Gene3D" id="1.10.275.10">
    <property type="entry name" value="Fumarase/aspartase (N-terminal domain)"/>
    <property type="match status" value="1"/>
</dbReference>
<dbReference type="EMBL" id="JBHSMZ010000004">
    <property type="protein sequence ID" value="MFC5548360.1"/>
    <property type="molecule type" value="Genomic_DNA"/>
</dbReference>
<dbReference type="InterPro" id="IPR001106">
    <property type="entry name" value="Aromatic_Lyase"/>
</dbReference>
<comment type="caution">
    <text evidence="1">The sequence shown here is derived from an EMBL/GenBank/DDBJ whole genome shotgun (WGS) entry which is preliminary data.</text>
</comment>